<comment type="similarity">
    <text evidence="1">Belongs to the sigma-70 factor family. ECF subfamily.</text>
</comment>
<evidence type="ECO:0000259" key="5">
    <source>
        <dbReference type="Pfam" id="PF04542"/>
    </source>
</evidence>
<keyword evidence="3" id="KW-0731">Sigma factor</keyword>
<dbReference type="InterPro" id="IPR039425">
    <property type="entry name" value="RNA_pol_sigma-70-like"/>
</dbReference>
<keyword evidence="8" id="KW-1185">Reference proteome</keyword>
<protein>
    <submittedName>
        <fullName evidence="7">Sigma-70 family RNA polymerase sigma factor</fullName>
    </submittedName>
</protein>
<keyword evidence="2" id="KW-0805">Transcription regulation</keyword>
<dbReference type="RefSeq" id="WP_191191583.1">
    <property type="nucleotide sequence ID" value="NZ_JACWMY010000015.1"/>
</dbReference>
<dbReference type="CDD" id="cd06171">
    <property type="entry name" value="Sigma70_r4"/>
    <property type="match status" value="1"/>
</dbReference>
<comment type="caution">
    <text evidence="7">The sequence shown here is derived from an EMBL/GenBank/DDBJ whole genome shotgun (WGS) entry which is preliminary data.</text>
</comment>
<organism evidence="7 8">
    <name type="scientific">Mucilaginibacter pankratovii</name>
    <dbReference type="NCBI Taxonomy" id="2772110"/>
    <lineage>
        <taxon>Bacteria</taxon>
        <taxon>Pseudomonadati</taxon>
        <taxon>Bacteroidota</taxon>
        <taxon>Sphingobacteriia</taxon>
        <taxon>Sphingobacteriales</taxon>
        <taxon>Sphingobacteriaceae</taxon>
        <taxon>Mucilaginibacter</taxon>
    </lineage>
</organism>
<dbReference type="Pfam" id="PF04542">
    <property type="entry name" value="Sigma70_r2"/>
    <property type="match status" value="1"/>
</dbReference>
<proteinExistence type="inferred from homology"/>
<feature type="domain" description="RNA polymerase sigma factor 70 region 4 type 2" evidence="6">
    <location>
        <begin position="109"/>
        <end position="158"/>
    </location>
</feature>
<gene>
    <name evidence="7" type="ORF">IDJ77_24285</name>
</gene>
<evidence type="ECO:0000256" key="1">
    <source>
        <dbReference type="ARBA" id="ARBA00010641"/>
    </source>
</evidence>
<dbReference type="NCBIfam" id="TIGR02937">
    <property type="entry name" value="sigma70-ECF"/>
    <property type="match status" value="1"/>
</dbReference>
<name>A0ABR7WXD1_9SPHI</name>
<accession>A0ABR7WXD1</accession>
<dbReference type="SUPFAM" id="SSF88946">
    <property type="entry name" value="Sigma2 domain of RNA polymerase sigma factors"/>
    <property type="match status" value="1"/>
</dbReference>
<evidence type="ECO:0000313" key="7">
    <source>
        <dbReference type="EMBL" id="MBD1366951.1"/>
    </source>
</evidence>
<evidence type="ECO:0000259" key="6">
    <source>
        <dbReference type="Pfam" id="PF08281"/>
    </source>
</evidence>
<dbReference type="EMBL" id="JACWMY010000015">
    <property type="protein sequence ID" value="MBD1366951.1"/>
    <property type="molecule type" value="Genomic_DNA"/>
</dbReference>
<dbReference type="Proteomes" id="UP000606600">
    <property type="component" value="Unassembled WGS sequence"/>
</dbReference>
<dbReference type="Gene3D" id="1.10.1740.10">
    <property type="match status" value="1"/>
</dbReference>
<evidence type="ECO:0000256" key="4">
    <source>
        <dbReference type="ARBA" id="ARBA00023163"/>
    </source>
</evidence>
<dbReference type="PANTHER" id="PTHR43133">
    <property type="entry name" value="RNA POLYMERASE ECF-TYPE SIGMA FACTO"/>
    <property type="match status" value="1"/>
</dbReference>
<dbReference type="SUPFAM" id="SSF88659">
    <property type="entry name" value="Sigma3 and sigma4 domains of RNA polymerase sigma factors"/>
    <property type="match status" value="1"/>
</dbReference>
<dbReference type="Gene3D" id="1.10.10.10">
    <property type="entry name" value="Winged helix-like DNA-binding domain superfamily/Winged helix DNA-binding domain"/>
    <property type="match status" value="1"/>
</dbReference>
<feature type="domain" description="RNA polymerase sigma-70 region 2" evidence="5">
    <location>
        <begin position="13"/>
        <end position="79"/>
    </location>
</feature>
<reference evidence="7 8" key="1">
    <citation type="submission" date="2020-09" db="EMBL/GenBank/DDBJ databases">
        <title>Novel species of Mucilaginibacter isolated from a glacier on the Tibetan Plateau.</title>
        <authorList>
            <person name="Liu Q."/>
            <person name="Xin Y.-H."/>
        </authorList>
    </citation>
    <scope>NUCLEOTIDE SEQUENCE [LARGE SCALE GENOMIC DNA]</scope>
    <source>
        <strain evidence="7 8">ZT4R22</strain>
    </source>
</reference>
<dbReference type="InterPro" id="IPR013249">
    <property type="entry name" value="RNA_pol_sigma70_r4_t2"/>
</dbReference>
<dbReference type="InterPro" id="IPR013325">
    <property type="entry name" value="RNA_pol_sigma_r2"/>
</dbReference>
<sequence>MQTIPGDKFINLINNNIGIIHKICNIYFADADDRKDAYQEILYQLWRSYAGFKGDAKFSTWMYKVALNTAITYSKKGSRGHNISTLPENWDQVAVSDEQQHVNERMAVLYAAINTLNATDKAITLLYLEDNSYEEIATITGLSKTNVSVRLVRIKKSLKEKLKNII</sequence>
<dbReference type="Pfam" id="PF08281">
    <property type="entry name" value="Sigma70_r4_2"/>
    <property type="match status" value="1"/>
</dbReference>
<dbReference type="InterPro" id="IPR036388">
    <property type="entry name" value="WH-like_DNA-bd_sf"/>
</dbReference>
<keyword evidence="4" id="KW-0804">Transcription</keyword>
<dbReference type="PANTHER" id="PTHR43133:SF45">
    <property type="entry name" value="RNA POLYMERASE ECF-TYPE SIGMA FACTOR"/>
    <property type="match status" value="1"/>
</dbReference>
<evidence type="ECO:0000256" key="2">
    <source>
        <dbReference type="ARBA" id="ARBA00023015"/>
    </source>
</evidence>
<evidence type="ECO:0000256" key="3">
    <source>
        <dbReference type="ARBA" id="ARBA00023082"/>
    </source>
</evidence>
<dbReference type="InterPro" id="IPR007627">
    <property type="entry name" value="RNA_pol_sigma70_r2"/>
</dbReference>
<evidence type="ECO:0000313" key="8">
    <source>
        <dbReference type="Proteomes" id="UP000606600"/>
    </source>
</evidence>
<dbReference type="InterPro" id="IPR013324">
    <property type="entry name" value="RNA_pol_sigma_r3/r4-like"/>
</dbReference>
<dbReference type="InterPro" id="IPR014284">
    <property type="entry name" value="RNA_pol_sigma-70_dom"/>
</dbReference>